<name>A0A3N4I530_ASCIM</name>
<dbReference type="PANTHER" id="PTHR33741">
    <property type="entry name" value="TRANSMEMBRANE PROTEIN DDB_G0269096-RELATED"/>
    <property type="match status" value="1"/>
</dbReference>
<dbReference type="OrthoDB" id="2016548at2759"/>
<dbReference type="STRING" id="1160509.A0A3N4I530"/>
<organism evidence="3 4">
    <name type="scientific">Ascobolus immersus RN42</name>
    <dbReference type="NCBI Taxonomy" id="1160509"/>
    <lineage>
        <taxon>Eukaryota</taxon>
        <taxon>Fungi</taxon>
        <taxon>Dikarya</taxon>
        <taxon>Ascomycota</taxon>
        <taxon>Pezizomycotina</taxon>
        <taxon>Pezizomycetes</taxon>
        <taxon>Pezizales</taxon>
        <taxon>Ascobolaceae</taxon>
        <taxon>Ascobolus</taxon>
    </lineage>
</organism>
<feature type="transmembrane region" description="Helical" evidence="1">
    <location>
        <begin position="35"/>
        <end position="54"/>
    </location>
</feature>
<feature type="transmembrane region" description="Helical" evidence="1">
    <location>
        <begin position="165"/>
        <end position="185"/>
    </location>
</feature>
<dbReference type="Proteomes" id="UP000275078">
    <property type="component" value="Unassembled WGS sequence"/>
</dbReference>
<keyword evidence="1" id="KW-0812">Transmembrane</keyword>
<gene>
    <name evidence="3" type="ORF">BJ508DRAFT_201764</name>
</gene>
<feature type="transmembrane region" description="Helical" evidence="1">
    <location>
        <begin position="94"/>
        <end position="114"/>
    </location>
</feature>
<accession>A0A3N4I530</accession>
<evidence type="ECO:0000259" key="2">
    <source>
        <dbReference type="Pfam" id="PF04982"/>
    </source>
</evidence>
<evidence type="ECO:0000256" key="1">
    <source>
        <dbReference type="SAM" id="Phobius"/>
    </source>
</evidence>
<proteinExistence type="predicted"/>
<protein>
    <submittedName>
        <fullName evidence="3">HPP-domain-containing protein</fullName>
    </submittedName>
</protein>
<sequence length="200" mass="21906">PYIPRPRLYLLPRPISRFLGYREPGTEIKTKDATIWFWGFIGAFVGIACVEGIFMNIGGRLAELGVPMVIGSFGATAILLFNSLDSPLSQPRNVLLGQLLSALTGISITKLFLLSSRFDDLVWLVGAISCATALVVMAVTKTTHPPAGATALIAAVDVTCRRLGWWYLTAVLLSAVVMLAVALIIDNIRRRYPVYWWTPV</sequence>
<keyword evidence="1" id="KW-0472">Membrane</keyword>
<evidence type="ECO:0000313" key="4">
    <source>
        <dbReference type="Proteomes" id="UP000275078"/>
    </source>
</evidence>
<dbReference type="EMBL" id="ML119701">
    <property type="protein sequence ID" value="RPA79281.1"/>
    <property type="molecule type" value="Genomic_DNA"/>
</dbReference>
<reference evidence="3 4" key="1">
    <citation type="journal article" date="2018" name="Nat. Ecol. Evol.">
        <title>Pezizomycetes genomes reveal the molecular basis of ectomycorrhizal truffle lifestyle.</title>
        <authorList>
            <person name="Murat C."/>
            <person name="Payen T."/>
            <person name="Noel B."/>
            <person name="Kuo A."/>
            <person name="Morin E."/>
            <person name="Chen J."/>
            <person name="Kohler A."/>
            <person name="Krizsan K."/>
            <person name="Balestrini R."/>
            <person name="Da Silva C."/>
            <person name="Montanini B."/>
            <person name="Hainaut M."/>
            <person name="Levati E."/>
            <person name="Barry K.W."/>
            <person name="Belfiori B."/>
            <person name="Cichocki N."/>
            <person name="Clum A."/>
            <person name="Dockter R.B."/>
            <person name="Fauchery L."/>
            <person name="Guy J."/>
            <person name="Iotti M."/>
            <person name="Le Tacon F."/>
            <person name="Lindquist E.A."/>
            <person name="Lipzen A."/>
            <person name="Malagnac F."/>
            <person name="Mello A."/>
            <person name="Molinier V."/>
            <person name="Miyauchi S."/>
            <person name="Poulain J."/>
            <person name="Riccioni C."/>
            <person name="Rubini A."/>
            <person name="Sitrit Y."/>
            <person name="Splivallo R."/>
            <person name="Traeger S."/>
            <person name="Wang M."/>
            <person name="Zifcakova L."/>
            <person name="Wipf D."/>
            <person name="Zambonelli A."/>
            <person name="Paolocci F."/>
            <person name="Nowrousian M."/>
            <person name="Ottonello S."/>
            <person name="Baldrian P."/>
            <person name="Spatafora J.W."/>
            <person name="Henrissat B."/>
            <person name="Nagy L.G."/>
            <person name="Aury J.M."/>
            <person name="Wincker P."/>
            <person name="Grigoriev I.V."/>
            <person name="Bonfante P."/>
            <person name="Martin F.M."/>
        </authorList>
    </citation>
    <scope>NUCLEOTIDE SEQUENCE [LARGE SCALE GENOMIC DNA]</scope>
    <source>
        <strain evidence="3 4">RN42</strain>
    </source>
</reference>
<dbReference type="InterPro" id="IPR007065">
    <property type="entry name" value="HPP"/>
</dbReference>
<evidence type="ECO:0000313" key="3">
    <source>
        <dbReference type="EMBL" id="RPA79281.1"/>
    </source>
</evidence>
<feature type="non-terminal residue" evidence="3">
    <location>
        <position position="1"/>
    </location>
</feature>
<feature type="transmembrane region" description="Helical" evidence="1">
    <location>
        <begin position="121"/>
        <end position="140"/>
    </location>
</feature>
<dbReference type="InterPro" id="IPR058581">
    <property type="entry name" value="TM_HPP"/>
</dbReference>
<dbReference type="AlphaFoldDB" id="A0A3N4I530"/>
<keyword evidence="4" id="KW-1185">Reference proteome</keyword>
<feature type="transmembrane region" description="Helical" evidence="1">
    <location>
        <begin position="61"/>
        <end position="82"/>
    </location>
</feature>
<keyword evidence="1" id="KW-1133">Transmembrane helix</keyword>
<dbReference type="Pfam" id="PF04982">
    <property type="entry name" value="TM_HPP"/>
    <property type="match status" value="1"/>
</dbReference>
<dbReference type="PANTHER" id="PTHR33741:SF5">
    <property type="entry name" value="TRANSMEMBRANE PROTEIN DDB_G0269096-RELATED"/>
    <property type="match status" value="1"/>
</dbReference>
<feature type="non-terminal residue" evidence="3">
    <location>
        <position position="200"/>
    </location>
</feature>
<feature type="domain" description="HPP transmembrane region" evidence="2">
    <location>
        <begin position="32"/>
        <end position="193"/>
    </location>
</feature>